<dbReference type="RefSeq" id="WP_266342977.1">
    <property type="nucleotide sequence ID" value="NZ_JAPKNH010000002.1"/>
</dbReference>
<comment type="caution">
    <text evidence="2">The sequence shown here is derived from an EMBL/GenBank/DDBJ whole genome shotgun (WGS) entry which is preliminary data.</text>
</comment>
<sequence length="101" mass="11501">MDQTFPQMHSEENDTNKVPLRPDVTHPLIGTFQKNTARIKLRYKIQHVAQLFGRSPSRNTKLRLPRTAFTLPNWIQFGIISAGIRIGPSGRLQPRILARSG</sequence>
<reference evidence="3" key="1">
    <citation type="journal article" date="2019" name="Int. J. Syst. Evol. Microbiol.">
        <title>The Global Catalogue of Microorganisms (GCM) 10K type strain sequencing project: providing services to taxonomists for standard genome sequencing and annotation.</title>
        <authorList>
            <consortium name="The Broad Institute Genomics Platform"/>
            <consortium name="The Broad Institute Genome Sequencing Center for Infectious Disease"/>
            <person name="Wu L."/>
            <person name="Ma J."/>
        </authorList>
    </citation>
    <scope>NUCLEOTIDE SEQUENCE [LARGE SCALE GENOMIC DNA]</scope>
    <source>
        <strain evidence="3">KACC 12633</strain>
    </source>
</reference>
<protein>
    <submittedName>
        <fullName evidence="2">Uncharacterized protein</fullName>
    </submittedName>
</protein>
<name>A0ABW0PQN8_9HYPH</name>
<keyword evidence="3" id="KW-1185">Reference proteome</keyword>
<gene>
    <name evidence="2" type="ORF">ACFPP9_04210</name>
</gene>
<organism evidence="2 3">
    <name type="scientific">Kaistia terrae</name>
    <dbReference type="NCBI Taxonomy" id="537017"/>
    <lineage>
        <taxon>Bacteria</taxon>
        <taxon>Pseudomonadati</taxon>
        <taxon>Pseudomonadota</taxon>
        <taxon>Alphaproteobacteria</taxon>
        <taxon>Hyphomicrobiales</taxon>
        <taxon>Kaistiaceae</taxon>
        <taxon>Kaistia</taxon>
    </lineage>
</organism>
<evidence type="ECO:0000313" key="3">
    <source>
        <dbReference type="Proteomes" id="UP001596150"/>
    </source>
</evidence>
<evidence type="ECO:0000313" key="2">
    <source>
        <dbReference type="EMBL" id="MFC5514966.1"/>
    </source>
</evidence>
<accession>A0ABW0PQN8</accession>
<feature type="region of interest" description="Disordered" evidence="1">
    <location>
        <begin position="1"/>
        <end position="22"/>
    </location>
</feature>
<proteinExistence type="predicted"/>
<evidence type="ECO:0000256" key="1">
    <source>
        <dbReference type="SAM" id="MobiDB-lite"/>
    </source>
</evidence>
<dbReference type="EMBL" id="JBHSML010000002">
    <property type="protein sequence ID" value="MFC5514966.1"/>
    <property type="molecule type" value="Genomic_DNA"/>
</dbReference>
<dbReference type="Proteomes" id="UP001596150">
    <property type="component" value="Unassembled WGS sequence"/>
</dbReference>